<proteinExistence type="predicted"/>
<dbReference type="AlphaFoldDB" id="A0A8S0TCR3"/>
<feature type="non-terminal residue" evidence="1">
    <location>
        <position position="93"/>
    </location>
</feature>
<protein>
    <submittedName>
        <fullName evidence="1">Transport inhibitor response 1</fullName>
    </submittedName>
</protein>
<dbReference type="Gene3D" id="3.80.10.10">
    <property type="entry name" value="Ribonuclease Inhibitor"/>
    <property type="match status" value="1"/>
</dbReference>
<evidence type="ECO:0000313" key="1">
    <source>
        <dbReference type="EMBL" id="CAA3002829.1"/>
    </source>
</evidence>
<dbReference type="EMBL" id="CACTIH010005882">
    <property type="protein sequence ID" value="CAA3002829.1"/>
    <property type="molecule type" value="Genomic_DNA"/>
</dbReference>
<reference evidence="1 2" key="1">
    <citation type="submission" date="2019-12" db="EMBL/GenBank/DDBJ databases">
        <authorList>
            <person name="Alioto T."/>
            <person name="Alioto T."/>
            <person name="Gomez Garrido J."/>
        </authorList>
    </citation>
    <scope>NUCLEOTIDE SEQUENCE [LARGE SCALE GENOMIC DNA]</scope>
</reference>
<dbReference type="Gramene" id="OE9A092258T1">
    <property type="protein sequence ID" value="OE9A092258C1"/>
    <property type="gene ID" value="OE9A092258"/>
</dbReference>
<dbReference type="OrthoDB" id="1727799at2759"/>
<comment type="caution">
    <text evidence="1">The sequence shown here is derived from an EMBL/GenBank/DDBJ whole genome shotgun (WGS) entry which is preliminary data.</text>
</comment>
<dbReference type="Proteomes" id="UP000594638">
    <property type="component" value="Unassembled WGS sequence"/>
</dbReference>
<keyword evidence="2" id="KW-1185">Reference proteome</keyword>
<accession>A0A8S0TCR3</accession>
<dbReference type="InterPro" id="IPR032675">
    <property type="entry name" value="LRR_dom_sf"/>
</dbReference>
<sequence length="93" mass="10399">MIRAPQLTHLGTGSFNTSEIVAHGEQEPDYFSAFAACKSLICLSGFKEIIPKYLSAIYPVYGILTSLNLSCANISEEQFKPVVRQCHKLQTFW</sequence>
<evidence type="ECO:0000313" key="2">
    <source>
        <dbReference type="Proteomes" id="UP000594638"/>
    </source>
</evidence>
<name>A0A8S0TCR3_OLEEU</name>
<gene>
    <name evidence="1" type="ORF">OLEA9_A092258</name>
</gene>
<organism evidence="1 2">
    <name type="scientific">Olea europaea subsp. europaea</name>
    <dbReference type="NCBI Taxonomy" id="158383"/>
    <lineage>
        <taxon>Eukaryota</taxon>
        <taxon>Viridiplantae</taxon>
        <taxon>Streptophyta</taxon>
        <taxon>Embryophyta</taxon>
        <taxon>Tracheophyta</taxon>
        <taxon>Spermatophyta</taxon>
        <taxon>Magnoliopsida</taxon>
        <taxon>eudicotyledons</taxon>
        <taxon>Gunneridae</taxon>
        <taxon>Pentapetalae</taxon>
        <taxon>asterids</taxon>
        <taxon>lamiids</taxon>
        <taxon>Lamiales</taxon>
        <taxon>Oleaceae</taxon>
        <taxon>Oleeae</taxon>
        <taxon>Olea</taxon>
    </lineage>
</organism>